<proteinExistence type="predicted"/>
<dbReference type="OrthoDB" id="6414224at2759"/>
<evidence type="ECO:0000313" key="3">
    <source>
        <dbReference type="Proteomes" id="UP000887013"/>
    </source>
</evidence>
<reference evidence="2" key="1">
    <citation type="submission" date="2020-08" db="EMBL/GenBank/DDBJ databases">
        <title>Multicomponent nature underlies the extraordinary mechanical properties of spider dragline silk.</title>
        <authorList>
            <person name="Kono N."/>
            <person name="Nakamura H."/>
            <person name="Mori M."/>
            <person name="Yoshida Y."/>
            <person name="Ohtoshi R."/>
            <person name="Malay A.D."/>
            <person name="Moran D.A.P."/>
            <person name="Tomita M."/>
            <person name="Numata K."/>
            <person name="Arakawa K."/>
        </authorList>
    </citation>
    <scope>NUCLEOTIDE SEQUENCE</scope>
</reference>
<keyword evidence="1" id="KW-0732">Signal</keyword>
<evidence type="ECO:0000256" key="1">
    <source>
        <dbReference type="SAM" id="SignalP"/>
    </source>
</evidence>
<evidence type="ECO:0000313" key="2">
    <source>
        <dbReference type="EMBL" id="GFT44369.1"/>
    </source>
</evidence>
<accession>A0A8X6TT57</accession>
<dbReference type="EMBL" id="BMAW01015531">
    <property type="protein sequence ID" value="GFT44369.1"/>
    <property type="molecule type" value="Genomic_DNA"/>
</dbReference>
<feature type="chain" id="PRO_5036497549" evidence="1">
    <location>
        <begin position="18"/>
        <end position="344"/>
    </location>
</feature>
<dbReference type="Proteomes" id="UP000887013">
    <property type="component" value="Unassembled WGS sequence"/>
</dbReference>
<dbReference type="AlphaFoldDB" id="A0A8X6TT57"/>
<sequence>MALAFTPSLLYMALVKTATEICRIPEIKAFIACAPETAQVSAMTFAYSQEWASLIKSKVSLLKLPAQLQQQLIHFIRPISIKIKEWVTCHCRFLLCDSSEVDLQSCLHWKSDGTIDALKTATSLVRDESVSVSLRYRIAGVYYLMDDARKLQKGCEDSKESISREYRTSSLYQGLKNMLETNFVSFIDFYIFYCDNPNALKEFFNERNLNKRDNVLKLFMKYSHANLKVIRFCLSEISVKEHESVFESYSYLVLFSFVEWPFQNIFLDMADRLWSYITKEGFLNVMNYIYDERIEKGWKDYDYEELLKVFWLKSPEDFKNYVRNFDAYPRPIFSKPPFSVIEST</sequence>
<comment type="caution">
    <text evidence="2">The sequence shown here is derived from an EMBL/GenBank/DDBJ whole genome shotgun (WGS) entry which is preliminary data.</text>
</comment>
<protein>
    <submittedName>
        <fullName evidence="2">Uncharacterized protein</fullName>
    </submittedName>
</protein>
<feature type="signal peptide" evidence="1">
    <location>
        <begin position="1"/>
        <end position="17"/>
    </location>
</feature>
<gene>
    <name evidence="2" type="primary">AVEN_26681_1</name>
    <name evidence="2" type="ORF">NPIL_533131</name>
</gene>
<keyword evidence="3" id="KW-1185">Reference proteome</keyword>
<name>A0A8X6TT57_NEPPI</name>
<organism evidence="2 3">
    <name type="scientific">Nephila pilipes</name>
    <name type="common">Giant wood spider</name>
    <name type="synonym">Nephila maculata</name>
    <dbReference type="NCBI Taxonomy" id="299642"/>
    <lineage>
        <taxon>Eukaryota</taxon>
        <taxon>Metazoa</taxon>
        <taxon>Ecdysozoa</taxon>
        <taxon>Arthropoda</taxon>
        <taxon>Chelicerata</taxon>
        <taxon>Arachnida</taxon>
        <taxon>Araneae</taxon>
        <taxon>Araneomorphae</taxon>
        <taxon>Entelegynae</taxon>
        <taxon>Araneoidea</taxon>
        <taxon>Nephilidae</taxon>
        <taxon>Nephila</taxon>
    </lineage>
</organism>